<keyword evidence="2" id="KW-1185">Reference proteome</keyword>
<dbReference type="AlphaFoldDB" id="A0A7G9G8N8"/>
<proteinExistence type="predicted"/>
<dbReference type="RefSeq" id="WP_249328157.1">
    <property type="nucleotide sequence ID" value="NZ_CP060635.1"/>
</dbReference>
<dbReference type="Proteomes" id="UP000515860">
    <property type="component" value="Chromosome"/>
</dbReference>
<accession>A0A7G9G8N8</accession>
<protein>
    <submittedName>
        <fullName evidence="1">Phage tail protein</fullName>
    </submittedName>
</protein>
<evidence type="ECO:0000313" key="2">
    <source>
        <dbReference type="Proteomes" id="UP000515860"/>
    </source>
</evidence>
<dbReference type="EMBL" id="CP060635">
    <property type="protein sequence ID" value="QNM07170.1"/>
    <property type="molecule type" value="Genomic_DNA"/>
</dbReference>
<dbReference type="KEGG" id="whj:H9Q79_09360"/>
<sequence length="112" mass="12863">MNTFEKIITAIEPFGFPHAPDVYREKAPRWFTYNYADDYGADFSDDNPGAVIVSVQVHLFLPIDDDFIGLKNKVRRALFGQGFTFPEITVMTEDDEKLRHIIFECDIIEEGA</sequence>
<organism evidence="1 2">
    <name type="scientific">Wansuia hejianensis</name>
    <dbReference type="NCBI Taxonomy" id="2763667"/>
    <lineage>
        <taxon>Bacteria</taxon>
        <taxon>Bacillati</taxon>
        <taxon>Bacillota</taxon>
        <taxon>Clostridia</taxon>
        <taxon>Lachnospirales</taxon>
        <taxon>Lachnospiraceae</taxon>
        <taxon>Wansuia</taxon>
    </lineage>
</organism>
<gene>
    <name evidence="1" type="ORF">H9Q79_09360</name>
</gene>
<evidence type="ECO:0000313" key="1">
    <source>
        <dbReference type="EMBL" id="QNM07170.1"/>
    </source>
</evidence>
<name>A0A7G9G8N8_9FIRM</name>
<reference evidence="1 2" key="1">
    <citation type="submission" date="2020-08" db="EMBL/GenBank/DDBJ databases">
        <authorList>
            <person name="Liu C."/>
            <person name="Sun Q."/>
        </authorList>
    </citation>
    <scope>NUCLEOTIDE SEQUENCE [LARGE SCALE GENOMIC DNA]</scope>
    <source>
        <strain evidence="1 2">NSJ-29</strain>
    </source>
</reference>